<dbReference type="InterPro" id="IPR007627">
    <property type="entry name" value="RNA_pol_sigma70_r2"/>
</dbReference>
<name>A0A6J4PR62_9ACTN</name>
<dbReference type="GO" id="GO:0006352">
    <property type="term" value="P:DNA-templated transcription initiation"/>
    <property type="evidence" value="ECO:0007669"/>
    <property type="project" value="InterPro"/>
</dbReference>
<dbReference type="GO" id="GO:0003677">
    <property type="term" value="F:DNA binding"/>
    <property type="evidence" value="ECO:0007669"/>
    <property type="project" value="InterPro"/>
</dbReference>
<evidence type="ECO:0000256" key="5">
    <source>
        <dbReference type="SAM" id="MobiDB-lite"/>
    </source>
</evidence>
<protein>
    <submittedName>
        <fullName evidence="8">RNA polymerase ECF-type sigma factor</fullName>
    </submittedName>
</protein>
<dbReference type="SUPFAM" id="SSF88946">
    <property type="entry name" value="Sigma2 domain of RNA polymerase sigma factors"/>
    <property type="match status" value="1"/>
</dbReference>
<evidence type="ECO:0000259" key="6">
    <source>
        <dbReference type="Pfam" id="PF04542"/>
    </source>
</evidence>
<dbReference type="Pfam" id="PF08281">
    <property type="entry name" value="Sigma70_r4_2"/>
    <property type="match status" value="1"/>
</dbReference>
<dbReference type="CDD" id="cd06171">
    <property type="entry name" value="Sigma70_r4"/>
    <property type="match status" value="1"/>
</dbReference>
<sequence>MTGRTRAATGRRGGHSSLTDEDLISLVVEGDTRAFAALYDRHGRAAHSLAHKMMRERQAAEDLTQEAFLKAWRSAGGYRPERGSVRTWVLSIVQNRGIDQIRSAASRRRVQDRVEQEAPRSQPSDAFAEAWRNSQREQVREALDALPAEQLKILELAYFSGRTHAEISDLLGLPLGTVKGRMRLAREKLRGRFEPGGTAAVLAPEMGRGRFPPEAATTPSTWQGNAIHPTL</sequence>
<dbReference type="PANTHER" id="PTHR43133:SF62">
    <property type="entry name" value="RNA POLYMERASE SIGMA FACTOR SIGZ"/>
    <property type="match status" value="1"/>
</dbReference>
<accession>A0A6J4PR62</accession>
<feature type="region of interest" description="Disordered" evidence="5">
    <location>
        <begin position="208"/>
        <end position="231"/>
    </location>
</feature>
<dbReference type="GO" id="GO:0016987">
    <property type="term" value="F:sigma factor activity"/>
    <property type="evidence" value="ECO:0007669"/>
    <property type="project" value="UniProtKB-KW"/>
</dbReference>
<dbReference type="Pfam" id="PF04542">
    <property type="entry name" value="Sigma70_r2"/>
    <property type="match status" value="1"/>
</dbReference>
<dbReference type="PANTHER" id="PTHR43133">
    <property type="entry name" value="RNA POLYMERASE ECF-TYPE SIGMA FACTO"/>
    <property type="match status" value="1"/>
</dbReference>
<dbReference type="SUPFAM" id="SSF88659">
    <property type="entry name" value="Sigma3 and sigma4 domains of RNA polymerase sigma factors"/>
    <property type="match status" value="1"/>
</dbReference>
<dbReference type="InterPro" id="IPR036388">
    <property type="entry name" value="WH-like_DNA-bd_sf"/>
</dbReference>
<dbReference type="InterPro" id="IPR014284">
    <property type="entry name" value="RNA_pol_sigma-70_dom"/>
</dbReference>
<evidence type="ECO:0000256" key="2">
    <source>
        <dbReference type="ARBA" id="ARBA00023015"/>
    </source>
</evidence>
<evidence type="ECO:0000256" key="4">
    <source>
        <dbReference type="ARBA" id="ARBA00023163"/>
    </source>
</evidence>
<evidence type="ECO:0000256" key="1">
    <source>
        <dbReference type="ARBA" id="ARBA00010641"/>
    </source>
</evidence>
<reference evidence="8" key="1">
    <citation type="submission" date="2020-02" db="EMBL/GenBank/DDBJ databases">
        <authorList>
            <person name="Meier V. D."/>
        </authorList>
    </citation>
    <scope>NUCLEOTIDE SEQUENCE</scope>
    <source>
        <strain evidence="8">AVDCRST_MAG03</strain>
    </source>
</reference>
<keyword evidence="4" id="KW-0804">Transcription</keyword>
<evidence type="ECO:0000259" key="7">
    <source>
        <dbReference type="Pfam" id="PF08281"/>
    </source>
</evidence>
<comment type="similarity">
    <text evidence="1">Belongs to the sigma-70 factor family. ECF subfamily.</text>
</comment>
<gene>
    <name evidence="8" type="ORF">AVDCRST_MAG03-2692</name>
</gene>
<dbReference type="InterPro" id="IPR013249">
    <property type="entry name" value="RNA_pol_sigma70_r4_t2"/>
</dbReference>
<proteinExistence type="inferred from homology"/>
<dbReference type="NCBIfam" id="TIGR02937">
    <property type="entry name" value="sigma70-ECF"/>
    <property type="match status" value="1"/>
</dbReference>
<dbReference type="InterPro" id="IPR013324">
    <property type="entry name" value="RNA_pol_sigma_r3/r4-like"/>
</dbReference>
<evidence type="ECO:0000313" key="8">
    <source>
        <dbReference type="EMBL" id="CAA9423126.1"/>
    </source>
</evidence>
<dbReference type="EMBL" id="CADCUT010000161">
    <property type="protein sequence ID" value="CAA9423126.1"/>
    <property type="molecule type" value="Genomic_DNA"/>
</dbReference>
<dbReference type="Gene3D" id="1.10.1740.10">
    <property type="match status" value="1"/>
</dbReference>
<dbReference type="Gene3D" id="1.10.10.10">
    <property type="entry name" value="Winged helix-like DNA-binding domain superfamily/Winged helix DNA-binding domain"/>
    <property type="match status" value="1"/>
</dbReference>
<feature type="domain" description="RNA polymerase sigma-70 region 2" evidence="6">
    <location>
        <begin position="38"/>
        <end position="105"/>
    </location>
</feature>
<keyword evidence="2" id="KW-0805">Transcription regulation</keyword>
<dbReference type="AlphaFoldDB" id="A0A6J4PR62"/>
<evidence type="ECO:0000256" key="3">
    <source>
        <dbReference type="ARBA" id="ARBA00023082"/>
    </source>
</evidence>
<organism evidence="8">
    <name type="scientific">uncultured Rubrobacteraceae bacterium</name>
    <dbReference type="NCBI Taxonomy" id="349277"/>
    <lineage>
        <taxon>Bacteria</taxon>
        <taxon>Bacillati</taxon>
        <taxon>Actinomycetota</taxon>
        <taxon>Rubrobacteria</taxon>
        <taxon>Rubrobacterales</taxon>
        <taxon>Rubrobacteraceae</taxon>
        <taxon>environmental samples</taxon>
    </lineage>
</organism>
<keyword evidence="3" id="KW-0731">Sigma factor</keyword>
<feature type="domain" description="RNA polymerase sigma factor 70 region 4 type 2" evidence="7">
    <location>
        <begin position="136"/>
        <end position="189"/>
    </location>
</feature>
<dbReference type="InterPro" id="IPR039425">
    <property type="entry name" value="RNA_pol_sigma-70-like"/>
</dbReference>
<dbReference type="InterPro" id="IPR013325">
    <property type="entry name" value="RNA_pol_sigma_r2"/>
</dbReference>